<accession>A0A6H1ZHF6</accession>
<protein>
    <submittedName>
        <fullName evidence="1">Uncharacterized protein</fullName>
    </submittedName>
</protein>
<organism evidence="1">
    <name type="scientific">viral metagenome</name>
    <dbReference type="NCBI Taxonomy" id="1070528"/>
    <lineage>
        <taxon>unclassified sequences</taxon>
        <taxon>metagenomes</taxon>
        <taxon>organismal metagenomes</taxon>
    </lineage>
</organism>
<proteinExistence type="predicted"/>
<name>A0A6H1ZHF6_9ZZZZ</name>
<dbReference type="EMBL" id="MT144027">
    <property type="protein sequence ID" value="QJA46994.1"/>
    <property type="molecule type" value="Genomic_DNA"/>
</dbReference>
<sequence>MNNLFDLFKRHERAKLAIKMYKYQDIAPEMIIETAEEVFGIKEAKRILTISQYYL</sequence>
<reference evidence="1" key="1">
    <citation type="submission" date="2020-03" db="EMBL/GenBank/DDBJ databases">
        <title>The deep terrestrial virosphere.</title>
        <authorList>
            <person name="Holmfeldt K."/>
            <person name="Nilsson E."/>
            <person name="Simone D."/>
            <person name="Lopez-Fernandez M."/>
            <person name="Wu X."/>
            <person name="de Brujin I."/>
            <person name="Lundin D."/>
            <person name="Andersson A."/>
            <person name="Bertilsson S."/>
            <person name="Dopson M."/>
        </authorList>
    </citation>
    <scope>NUCLEOTIDE SEQUENCE</scope>
    <source>
        <strain evidence="1">TM448A00583</strain>
    </source>
</reference>
<gene>
    <name evidence="1" type="ORF">TM448A00583_0033</name>
</gene>
<dbReference type="AlphaFoldDB" id="A0A6H1ZHF6"/>
<evidence type="ECO:0000313" key="1">
    <source>
        <dbReference type="EMBL" id="QJA46994.1"/>
    </source>
</evidence>